<feature type="domain" description="Sema" evidence="19">
    <location>
        <begin position="23"/>
        <end position="486"/>
    </location>
</feature>
<dbReference type="Pfam" id="PF08337">
    <property type="entry name" value="Plexin_cytopl"/>
    <property type="match status" value="1"/>
</dbReference>
<dbReference type="PANTHER" id="PTHR22625">
    <property type="entry name" value="PLEXIN"/>
    <property type="match status" value="1"/>
</dbReference>
<evidence type="ECO:0000256" key="4">
    <source>
        <dbReference type="ARBA" id="ARBA00022553"/>
    </source>
</evidence>
<dbReference type="InterPro" id="IPR041019">
    <property type="entry name" value="TIG1_plexin"/>
</dbReference>
<dbReference type="Pfam" id="PF24479">
    <property type="entry name" value="PSI_PlexinA-B"/>
    <property type="match status" value="1"/>
</dbReference>
<dbReference type="FunFam" id="2.60.40.10:FF:000131">
    <property type="entry name" value="Plexin A2"/>
    <property type="match status" value="1"/>
</dbReference>
<protein>
    <recommendedName>
        <fullName evidence="15">Plexin-B1</fullName>
    </recommendedName>
</protein>
<dbReference type="GeneID" id="127378101"/>
<dbReference type="InterPro" id="IPR002165">
    <property type="entry name" value="Plexin_repeat"/>
</dbReference>
<dbReference type="Pfam" id="PF24317">
    <property type="entry name" value="PSI_Plexin-B"/>
    <property type="match status" value="1"/>
</dbReference>
<dbReference type="OMA" id="YCWLELP"/>
<evidence type="ECO:0000256" key="14">
    <source>
        <dbReference type="ARBA" id="ARBA00057668"/>
    </source>
</evidence>
<evidence type="ECO:0000256" key="17">
    <source>
        <dbReference type="SAM" id="Phobius"/>
    </source>
</evidence>
<dbReference type="InterPro" id="IPR014756">
    <property type="entry name" value="Ig_E-set"/>
</dbReference>
<evidence type="ECO:0000256" key="18">
    <source>
        <dbReference type="SAM" id="SignalP"/>
    </source>
</evidence>
<dbReference type="SMART" id="SM00429">
    <property type="entry name" value="IPT"/>
    <property type="match status" value="3"/>
</dbReference>
<organism evidence="20 21">
    <name type="scientific">Dicentrarchus labrax</name>
    <name type="common">European seabass</name>
    <name type="synonym">Morone labrax</name>
    <dbReference type="NCBI Taxonomy" id="13489"/>
    <lineage>
        <taxon>Eukaryota</taxon>
        <taxon>Metazoa</taxon>
        <taxon>Chordata</taxon>
        <taxon>Craniata</taxon>
        <taxon>Vertebrata</taxon>
        <taxon>Euteleostomi</taxon>
        <taxon>Actinopterygii</taxon>
        <taxon>Neopterygii</taxon>
        <taxon>Teleostei</taxon>
        <taxon>Neoteleostei</taxon>
        <taxon>Acanthomorphata</taxon>
        <taxon>Eupercaria</taxon>
        <taxon>Moronidae</taxon>
        <taxon>Dicentrarchus</taxon>
    </lineage>
</organism>
<feature type="signal peptide" evidence="18">
    <location>
        <begin position="1"/>
        <end position="22"/>
    </location>
</feature>
<proteinExistence type="inferred from homology"/>
<feature type="chain" id="PRO_5035800542" description="Plexin-B1" evidence="18">
    <location>
        <begin position="23"/>
        <end position="1896"/>
    </location>
</feature>
<dbReference type="InterPro" id="IPR008936">
    <property type="entry name" value="Rho_GTPase_activation_prot"/>
</dbReference>
<dbReference type="GeneTree" id="ENSGT01150000286928"/>
<dbReference type="RefSeq" id="XP_051282632.1">
    <property type="nucleotide sequence ID" value="XM_051426672.1"/>
</dbReference>
<dbReference type="GO" id="GO:2000289">
    <property type="term" value="P:regulation of photoreceptor cell axon guidance"/>
    <property type="evidence" value="ECO:0007669"/>
    <property type="project" value="Ensembl"/>
</dbReference>
<reference evidence="20" key="1">
    <citation type="submission" date="2025-08" db="UniProtKB">
        <authorList>
            <consortium name="Ensembl"/>
        </authorList>
    </citation>
    <scope>IDENTIFICATION</scope>
</reference>
<evidence type="ECO:0000256" key="11">
    <source>
        <dbReference type="ARBA" id="ARBA00023157"/>
    </source>
</evidence>
<evidence type="ECO:0000256" key="5">
    <source>
        <dbReference type="ARBA" id="ARBA00022692"/>
    </source>
</evidence>
<evidence type="ECO:0000256" key="1">
    <source>
        <dbReference type="ARBA" id="ARBA00004251"/>
    </source>
</evidence>
<dbReference type="GO" id="GO:0005886">
    <property type="term" value="C:plasma membrane"/>
    <property type="evidence" value="ECO:0007669"/>
    <property type="project" value="UniProtKB-SubCell"/>
</dbReference>
<dbReference type="Ensembl" id="ENSDLAT00005069578.1">
    <property type="protein sequence ID" value="ENSDLAP00005077362.1"/>
    <property type="gene ID" value="ENSDLAG00005030649.1"/>
</dbReference>
<name>A0A8P4GFR7_DICLA</name>
<dbReference type="SMART" id="SM00423">
    <property type="entry name" value="PSI"/>
    <property type="match status" value="3"/>
</dbReference>
<evidence type="ECO:0000256" key="15">
    <source>
        <dbReference type="ARBA" id="ARBA00070678"/>
    </source>
</evidence>
<sequence length="1896" mass="209616">MLACSIPPSLLFLLLLPPPSYPADVIATSDPSVRWVELHGAPLSHLVLYPGLGHLYVGGVDHLYQLTSDLEVTSHVKTGPHLDSPDCLPPIVPQDCPSATLTHNHNKLLLLEAGQGAEPVSLIVCGSLYQGICDKRSLTNISQLIYQTSNPVDTQYVAANDPRVSTVAVVITTENKQEGGGAGGIMRLMLVGRGYTSKGPGDIPPITTRRLFPVVPSRQAFSQEEELGKLVVGSYSEYNNHFVKAVTHGNHVYFLFSRRHKKEYQTYASRLCTSDRSFYSYVEVPLKCNGGYNLAQGAWLGNHSGKPALFIIMAAGQASTPVPTDRSALCVYGMADLDDKLQRAQEACYTNGGIGPSRKEEAYIEYAVSSKCLTLPKDSVSEYPCGGEHTPNPIASAVPLEATPTFTSTIQLTAVTTATEAGHTIAFLGDREGRLHKLLVDSDRTGDLYGSLLVDRSSSVSADLLLDDSQQHVYVLTNSRLSKVPVSSCERQTDCQSCLAVRDPYCGWCVLEGRCSRKQLCQRHMQPNHWLWSFDPTNQCVTVQSLQPANHSKDEQTLVTLSVIQLPALTEIESLSCVFGLLPPQPATVTGTSITCQSPAPELLPSMLTGSDHMILPVSLVFDHVTITTGNMTFYNCGAVSRLNQSSQCLACVSSVWRCNWCPLDQLCTHNHSCPNQHIILNQREDSPGPTSCPLVFALQSSALVPLGLRSTVVLQGRNLDVFTDEAQYVCVVEIEGVQFNLSAAAEKTNDNTNTFTCSPHQFQYAASQLQYLAPVYLRRGERRIDASPGLRLQLYDCSAGQSDCSQCRAVPQEYGCVWCPGSPAPSCIYNQSCSSVPADNCPPPQITEVRPVSGPLEGGVLVTITGSNLGMRYKDVVGGVTVAGVQCLPQPEGYQVSTRVVCELQPSGKQTRGHVLVTVGTTPPGRSKQIFTYQDPQLLDLVPDKGPVSGGTQLTIRGRQLLTGQKSDLSAFLGPQPCYIVEEVNDTQLVCQTGSSNQTGGVPVRVLFGKAERTVPSVTFRYLDDPAITDATPAESFYAGGRVVMVTGRNLDVVQQPIIAVWVEPLEVQRVKRRRRLALLTAKQQLIFNSTMTTVSERCSVLSSSQMTCPTPKVTSEVKVKGVWFQLDNVRVHYDSIKGKSFTYYPNPEFFPLNREAPDAPYPFKPGGVIAVEGQHLTRAISRQEVTAWLGDQECEVKTLDNTHLYCEPPEIQPMSVDEGNELPSLKVFMGNLHVDLGLVQYDSDSLLSPVPLAAQIGLGAGAAVIILSVLVVILMYRRKSKQALRDYKKVLLQLETLEINVGDQCRKEFTDLMTEMMDLSSDVGGPGLPLLDYRTYAERVFFPGQQVAPLSRQLDLPESRRQTVEQGLQQLNNLLNNRLFLTRFIHTLEAQQGFSQRDRGYVASLLTMALHDKLEYFTEVMKSLLQDLVQQYVAKNPKLMLRRTETVVEKMLTNWMSICLYSFLKEVAGEPLYMLYRAIKYQVDKGPVDAVTGKAKRTLNDSHLLREDIDYCAMTLTVLVKNGVEVQPCPVKVLDTDTITQVKDKILDQVYRGAPFSQRPAADSLDLEWRSGQAGHLTLSDDDVTAVVQGRWKRLNTLQHYKVPDGATVALIPRSQSSGGVNQVFQTGEKTPMLEGEEEEGLRLWHLVKSSEDPEIPKHRKSSMRERERAKAIPEIYLTRLLSMKGTLQKFVDDVFVAILSTKRPPPIAVRFFFDFLDDMAEKHGIDDPETVHIWKTNSLPLRFWVNILKNPQFVLDVQVTDSIDAVLSVIAQTFIDSCTTSEHKVGRDSPVNKLLYAREIPRYKQLVERYYSDIHSAASGCYQEMNSTLTELSGSFASEMNSLVALHELYKYINKYYDQIIMSLEEDSSGQKMQLAYRLQQVAALVENKVTDL</sequence>
<dbReference type="Pfam" id="PF17960">
    <property type="entry name" value="TIG_plexin"/>
    <property type="match status" value="1"/>
</dbReference>
<evidence type="ECO:0000259" key="19">
    <source>
        <dbReference type="PROSITE" id="PS51004"/>
    </source>
</evidence>
<dbReference type="FunFam" id="2.60.40.10:FF:000203">
    <property type="entry name" value="Plexin B2"/>
    <property type="match status" value="1"/>
</dbReference>
<comment type="caution">
    <text evidence="16">Lacks conserved residue(s) required for the propagation of feature annotation.</text>
</comment>
<dbReference type="InterPro" id="IPR013548">
    <property type="entry name" value="Plexin_cytoplasmic_RasGAP_dom"/>
</dbReference>
<comment type="subcellular location">
    <subcellularLocation>
        <location evidence="1">Cell membrane</location>
        <topology evidence="1">Single-pass type I membrane protein</topology>
    </subcellularLocation>
</comment>
<dbReference type="InterPro" id="IPR046800">
    <property type="entry name" value="Plexin_RBD"/>
</dbReference>
<dbReference type="InterPro" id="IPR031148">
    <property type="entry name" value="Plexin"/>
</dbReference>
<keyword evidence="21" id="KW-1185">Reference proteome</keyword>
<dbReference type="FunFam" id="2.60.40.10:FF:000705">
    <property type="entry name" value="Plexin B1"/>
    <property type="match status" value="1"/>
</dbReference>
<dbReference type="InterPro" id="IPR016201">
    <property type="entry name" value="PSI"/>
</dbReference>
<keyword evidence="8 17" id="KW-1133">Transmembrane helix</keyword>
<keyword evidence="5 17" id="KW-0812">Transmembrane</keyword>
<evidence type="ECO:0000256" key="6">
    <source>
        <dbReference type="ARBA" id="ARBA00022729"/>
    </source>
</evidence>
<evidence type="ECO:0000256" key="7">
    <source>
        <dbReference type="ARBA" id="ARBA00022737"/>
    </source>
</evidence>
<keyword evidence="10 17" id="KW-0472">Membrane</keyword>
<gene>
    <name evidence="20" type="primary">plxnb3</name>
</gene>
<dbReference type="InterPro" id="IPR036352">
    <property type="entry name" value="Semap_dom_sf"/>
</dbReference>
<evidence type="ECO:0000313" key="20">
    <source>
        <dbReference type="Ensembl" id="ENSDLAP00005077362.1"/>
    </source>
</evidence>
<dbReference type="InterPro" id="IPR013783">
    <property type="entry name" value="Ig-like_fold"/>
</dbReference>
<dbReference type="FunFam" id="2.130.10.10:FF:000126">
    <property type="entry name" value="Plexin B1"/>
    <property type="match status" value="1"/>
</dbReference>
<dbReference type="GO" id="GO:0050772">
    <property type="term" value="P:positive regulation of axonogenesis"/>
    <property type="evidence" value="ECO:0007669"/>
    <property type="project" value="TreeGrafter"/>
</dbReference>
<dbReference type="Pfam" id="PF20170">
    <property type="entry name" value="Plexin_RBD"/>
    <property type="match status" value="1"/>
</dbReference>
<dbReference type="FunFam" id="1.10.506.10:FF:000012">
    <property type="entry name" value="Plexin B1"/>
    <property type="match status" value="1"/>
</dbReference>
<dbReference type="GO" id="GO:0008360">
    <property type="term" value="P:regulation of cell shape"/>
    <property type="evidence" value="ECO:0007669"/>
    <property type="project" value="UniProtKB-ARBA"/>
</dbReference>
<evidence type="ECO:0000256" key="12">
    <source>
        <dbReference type="ARBA" id="ARBA00023170"/>
    </source>
</evidence>
<dbReference type="CDD" id="cd12791">
    <property type="entry name" value="RasGAP_plexin_B3"/>
    <property type="match status" value="1"/>
</dbReference>
<accession>A0A8P4GFR7</accession>
<dbReference type="FunFam" id="1.10.506.10:FF:000010">
    <property type="entry name" value="Plexin B1"/>
    <property type="match status" value="1"/>
</dbReference>
<keyword evidence="6 18" id="KW-0732">Signal</keyword>
<evidence type="ECO:0000256" key="16">
    <source>
        <dbReference type="PROSITE-ProRule" id="PRU00352"/>
    </source>
</evidence>
<dbReference type="SMART" id="SM00630">
    <property type="entry name" value="Sema"/>
    <property type="match status" value="1"/>
</dbReference>
<dbReference type="InterPro" id="IPR015943">
    <property type="entry name" value="WD40/YVTN_repeat-like_dom_sf"/>
</dbReference>
<evidence type="ECO:0000256" key="13">
    <source>
        <dbReference type="ARBA" id="ARBA00023180"/>
    </source>
</evidence>
<dbReference type="OrthoDB" id="125363at2759"/>
<dbReference type="Gene3D" id="3.10.20.90">
    <property type="entry name" value="Phosphatidylinositol 3-kinase Catalytic Subunit, Chain A, domain 1"/>
    <property type="match status" value="1"/>
</dbReference>
<dbReference type="CTD" id="5365"/>
<evidence type="ECO:0000256" key="10">
    <source>
        <dbReference type="ARBA" id="ARBA00023136"/>
    </source>
</evidence>
<dbReference type="SUPFAM" id="SSF103575">
    <property type="entry name" value="Plexin repeat"/>
    <property type="match status" value="1"/>
</dbReference>
<dbReference type="Pfam" id="PF18020">
    <property type="entry name" value="TIG_2"/>
    <property type="match status" value="1"/>
</dbReference>
<keyword evidence="9" id="KW-0175">Coiled coil</keyword>
<dbReference type="PANTHER" id="PTHR22625:SF69">
    <property type="entry name" value="PLEXIN-B3"/>
    <property type="match status" value="1"/>
</dbReference>
<dbReference type="Gene3D" id="2.130.10.10">
    <property type="entry name" value="YVTN repeat-like/Quinoprotein amine dehydrogenase"/>
    <property type="match status" value="1"/>
</dbReference>
<dbReference type="GO" id="GO:0030334">
    <property type="term" value="P:regulation of cell migration"/>
    <property type="evidence" value="ECO:0007669"/>
    <property type="project" value="TreeGrafter"/>
</dbReference>
<dbReference type="Gene3D" id="2.60.40.10">
    <property type="entry name" value="Immunoglobulins"/>
    <property type="match status" value="5"/>
</dbReference>
<dbReference type="Gene3D" id="1.10.506.10">
    <property type="entry name" value="GTPase Activation - p120gap, domain 1"/>
    <property type="match status" value="1"/>
</dbReference>
<comment type="function">
    <text evidence="14">Receptor for SEMA4D. Plays a role in GABAergic synapse development. Mediates SEMA4A- and SEMA4D-dependent inhibitory synapse development. Plays a role in RHOA activation and subsequent changes of the actin cytoskeleton. Plays a role in axon guidance, invasive growth and cell migration.</text>
</comment>
<evidence type="ECO:0000256" key="3">
    <source>
        <dbReference type="ARBA" id="ARBA00022475"/>
    </source>
</evidence>
<keyword evidence="7" id="KW-0677">Repeat</keyword>
<dbReference type="FunFam" id="3.10.20.90:FF:000120">
    <property type="entry name" value="Plexin b1a"/>
    <property type="match status" value="1"/>
</dbReference>
<dbReference type="SUPFAM" id="SSF81296">
    <property type="entry name" value="E set domains"/>
    <property type="match status" value="3"/>
</dbReference>
<dbReference type="GO" id="GO:0017154">
    <property type="term" value="F:semaphorin receptor activity"/>
    <property type="evidence" value="ECO:0007669"/>
    <property type="project" value="InterPro"/>
</dbReference>
<dbReference type="Proteomes" id="UP000694389">
    <property type="component" value="Unassembled WGS sequence"/>
</dbReference>
<keyword evidence="12" id="KW-0675">Receptor</keyword>
<dbReference type="Pfam" id="PF01403">
    <property type="entry name" value="Sema"/>
    <property type="match status" value="1"/>
</dbReference>
<dbReference type="PROSITE" id="PS51004">
    <property type="entry name" value="SEMA"/>
    <property type="match status" value="1"/>
</dbReference>
<keyword evidence="4" id="KW-0597">Phosphoprotein</keyword>
<dbReference type="Pfam" id="PF01833">
    <property type="entry name" value="TIG"/>
    <property type="match status" value="3"/>
</dbReference>
<dbReference type="InterPro" id="IPR001627">
    <property type="entry name" value="Semap_dom"/>
</dbReference>
<dbReference type="InterPro" id="IPR057533">
    <property type="entry name" value="PSI_Plexin-B"/>
</dbReference>
<dbReference type="GO" id="GO:0007411">
    <property type="term" value="P:axon guidance"/>
    <property type="evidence" value="ECO:0007669"/>
    <property type="project" value="UniProtKB-ARBA"/>
</dbReference>
<dbReference type="GO" id="GO:0002116">
    <property type="term" value="C:semaphorin receptor complex"/>
    <property type="evidence" value="ECO:0007669"/>
    <property type="project" value="TreeGrafter"/>
</dbReference>
<reference evidence="20" key="2">
    <citation type="submission" date="2025-09" db="UniProtKB">
        <authorList>
            <consortium name="Ensembl"/>
        </authorList>
    </citation>
    <scope>IDENTIFICATION</scope>
</reference>
<feature type="transmembrane region" description="Helical" evidence="17">
    <location>
        <begin position="1254"/>
        <end position="1278"/>
    </location>
</feature>
<evidence type="ECO:0000313" key="21">
    <source>
        <dbReference type="Proteomes" id="UP000694389"/>
    </source>
</evidence>
<dbReference type="RefSeq" id="XP_051282633.1">
    <property type="nucleotide sequence ID" value="XM_051426673.1"/>
</dbReference>
<comment type="similarity">
    <text evidence="2">Belongs to the plexin family.</text>
</comment>
<keyword evidence="3" id="KW-1003">Cell membrane</keyword>
<dbReference type="SUPFAM" id="SSF48350">
    <property type="entry name" value="GTPase activation domain, GAP"/>
    <property type="match status" value="1"/>
</dbReference>
<dbReference type="GO" id="GO:0007162">
    <property type="term" value="P:negative regulation of cell adhesion"/>
    <property type="evidence" value="ECO:0007669"/>
    <property type="project" value="TreeGrafter"/>
</dbReference>
<keyword evidence="13" id="KW-0325">Glycoprotein</keyword>
<dbReference type="SUPFAM" id="SSF101912">
    <property type="entry name" value="Sema domain"/>
    <property type="match status" value="1"/>
</dbReference>
<evidence type="ECO:0000256" key="8">
    <source>
        <dbReference type="ARBA" id="ARBA00022989"/>
    </source>
</evidence>
<dbReference type="InterPro" id="IPR002909">
    <property type="entry name" value="IPT_dom"/>
</dbReference>
<evidence type="ECO:0000256" key="9">
    <source>
        <dbReference type="ARBA" id="ARBA00023054"/>
    </source>
</evidence>
<dbReference type="InterPro" id="IPR041362">
    <property type="entry name" value="TIG2_plexin"/>
</dbReference>
<dbReference type="Pfam" id="PF01437">
    <property type="entry name" value="PSI"/>
    <property type="match status" value="1"/>
</dbReference>
<evidence type="ECO:0000256" key="2">
    <source>
        <dbReference type="ARBA" id="ARBA00010297"/>
    </source>
</evidence>
<keyword evidence="11" id="KW-1015">Disulfide bond</keyword>